<dbReference type="InterPro" id="IPR036071">
    <property type="entry name" value="AMMECR1_dom_sf"/>
</dbReference>
<dbReference type="PANTHER" id="PTHR13016">
    <property type="entry name" value="AMMECR1 HOMOLOG"/>
    <property type="match status" value="1"/>
</dbReference>
<name>A0A1W9KT15_9BURK</name>
<evidence type="ECO:0000313" key="3">
    <source>
        <dbReference type="Proteomes" id="UP000192505"/>
    </source>
</evidence>
<gene>
    <name evidence="2" type="ORF">BWK72_13140</name>
</gene>
<dbReference type="InterPro" id="IPR027485">
    <property type="entry name" value="AMMECR1_N"/>
</dbReference>
<comment type="caution">
    <text evidence="2">The sequence shown here is derived from an EMBL/GenBank/DDBJ whole genome shotgun (WGS) entry which is preliminary data.</text>
</comment>
<dbReference type="AlphaFoldDB" id="A0A1W9KT15"/>
<dbReference type="Gene3D" id="3.30.1490.150">
    <property type="entry name" value="Hypothetical protein ph0010, domain 2"/>
    <property type="match status" value="1"/>
</dbReference>
<feature type="domain" description="AMMECR1" evidence="1">
    <location>
        <begin position="16"/>
        <end position="199"/>
    </location>
</feature>
<dbReference type="Gene3D" id="3.30.700.20">
    <property type="entry name" value="Hypothetical protein ph0010, domain 1"/>
    <property type="match status" value="1"/>
</dbReference>
<reference evidence="2 3" key="1">
    <citation type="submission" date="2017-01" db="EMBL/GenBank/DDBJ databases">
        <title>Novel large sulfur bacteria in the metagenomes of groundwater-fed chemosynthetic microbial mats in the Lake Huron basin.</title>
        <authorList>
            <person name="Sharrar A.M."/>
            <person name="Flood B.E."/>
            <person name="Bailey J.V."/>
            <person name="Jones D.S."/>
            <person name="Biddanda B."/>
            <person name="Ruberg S.A."/>
            <person name="Marcus D.N."/>
            <person name="Dick G.J."/>
        </authorList>
    </citation>
    <scope>NUCLEOTIDE SEQUENCE [LARGE SCALE GENOMIC DNA]</scope>
    <source>
        <strain evidence="2">A7</strain>
    </source>
</reference>
<evidence type="ECO:0000313" key="2">
    <source>
        <dbReference type="EMBL" id="OQW87478.1"/>
    </source>
</evidence>
<protein>
    <submittedName>
        <fullName evidence="2">AMMECR1 domain-containing protein</fullName>
    </submittedName>
</protein>
<dbReference type="EMBL" id="MTEI01000008">
    <property type="protein sequence ID" value="OQW87478.1"/>
    <property type="molecule type" value="Genomic_DNA"/>
</dbReference>
<dbReference type="PROSITE" id="PS51112">
    <property type="entry name" value="AMMECR1"/>
    <property type="match status" value="1"/>
</dbReference>
<dbReference type="NCBIfam" id="TIGR00296">
    <property type="entry name" value="TIGR00296 family protein"/>
    <property type="match status" value="1"/>
</dbReference>
<dbReference type="Pfam" id="PF01871">
    <property type="entry name" value="AMMECR1"/>
    <property type="match status" value="1"/>
</dbReference>
<evidence type="ECO:0000259" key="1">
    <source>
        <dbReference type="PROSITE" id="PS51112"/>
    </source>
</evidence>
<dbReference type="PANTHER" id="PTHR13016:SF0">
    <property type="entry name" value="AMME SYNDROME CANDIDATE GENE 1 PROTEIN"/>
    <property type="match status" value="1"/>
</dbReference>
<dbReference type="InterPro" id="IPR002733">
    <property type="entry name" value="AMMECR1_domain"/>
</dbReference>
<dbReference type="InterPro" id="IPR027623">
    <property type="entry name" value="AmmeMemoSam_A"/>
</dbReference>
<dbReference type="NCBIfam" id="TIGR04335">
    <property type="entry name" value="AmmeMemoSam_A"/>
    <property type="match status" value="1"/>
</dbReference>
<dbReference type="Proteomes" id="UP000192505">
    <property type="component" value="Unassembled WGS sequence"/>
</dbReference>
<dbReference type="InterPro" id="IPR023473">
    <property type="entry name" value="AMMECR1"/>
</dbReference>
<sequence length="199" mass="21375">MSTDTTPHGEPANPQALGASLLRIARASIATALGHPMDAAEDTPGLQAPGACFVTLTQHGQLRGCIGSLEARRSLLADVKANAVAAALHDTRFAPLSLAELEHTDLEVSVLSPMQAIHFQSEADALAQLRPGVDGVVFEYGSYRSTFLPQVWAQLPDARDFMAHLKRKAGLPADFWAAGVCLQRYTVQPWHEPRTTRGS</sequence>
<organism evidence="2 3">
    <name type="scientific">Rhodoferax ferrireducens</name>
    <dbReference type="NCBI Taxonomy" id="192843"/>
    <lineage>
        <taxon>Bacteria</taxon>
        <taxon>Pseudomonadati</taxon>
        <taxon>Pseudomonadota</taxon>
        <taxon>Betaproteobacteria</taxon>
        <taxon>Burkholderiales</taxon>
        <taxon>Comamonadaceae</taxon>
        <taxon>Rhodoferax</taxon>
    </lineage>
</organism>
<dbReference type="SUPFAM" id="SSF143447">
    <property type="entry name" value="AMMECR1-like"/>
    <property type="match status" value="1"/>
</dbReference>
<proteinExistence type="predicted"/>
<accession>A0A1W9KT15</accession>